<dbReference type="GO" id="GO:0005506">
    <property type="term" value="F:iron ion binding"/>
    <property type="evidence" value="ECO:0007669"/>
    <property type="project" value="InterPro"/>
</dbReference>
<dbReference type="SUPFAM" id="SSF63411">
    <property type="entry name" value="LuxS/MPP-like metallohydrolase"/>
    <property type="match status" value="1"/>
</dbReference>
<dbReference type="PANTHER" id="PTHR35799">
    <property type="entry name" value="S-RIBOSYLHOMOCYSTEINE LYASE"/>
    <property type="match status" value="1"/>
</dbReference>
<accession>A0AAU7DSS8</accession>
<comment type="catalytic activity">
    <reaction evidence="1">
        <text>S-(5-deoxy-D-ribos-5-yl)-L-homocysteine = (S)-4,5-dihydroxypentane-2,3-dione + L-homocysteine</text>
        <dbReference type="Rhea" id="RHEA:17753"/>
        <dbReference type="ChEBI" id="CHEBI:29484"/>
        <dbReference type="ChEBI" id="CHEBI:58195"/>
        <dbReference type="ChEBI" id="CHEBI:58199"/>
        <dbReference type="EC" id="4.4.1.21"/>
    </reaction>
</comment>
<evidence type="ECO:0000256" key="7">
    <source>
        <dbReference type="ARBA" id="ARBA00022654"/>
    </source>
</evidence>
<keyword evidence="10" id="KW-0408">Iron</keyword>
<dbReference type="PRINTS" id="PR01487">
    <property type="entry name" value="LUXSPROTEIN"/>
</dbReference>
<dbReference type="InterPro" id="IPR003815">
    <property type="entry name" value="S-ribosylhomocysteinase"/>
</dbReference>
<evidence type="ECO:0000256" key="4">
    <source>
        <dbReference type="ARBA" id="ARBA00011738"/>
    </source>
</evidence>
<evidence type="ECO:0000256" key="9">
    <source>
        <dbReference type="ARBA" id="ARBA00022929"/>
    </source>
</evidence>
<evidence type="ECO:0000313" key="15">
    <source>
        <dbReference type="EMBL" id="XBH20361.1"/>
    </source>
</evidence>
<comment type="function">
    <text evidence="12">Involved in the synthesis of autoinducer 2 (AI-2) which is secreted by bacteria and is used to communicate both the cell density and the metabolic potential of the environment. The regulation of gene expression in response to changes in cell density is called quorum sensing. Catalyzes the transformation of S-ribosylhomocysteine (RHC) to homocysteine (HC) and 4,5-dihydroxy-2,3-pentadione (DPD).</text>
</comment>
<dbReference type="GO" id="GO:0043768">
    <property type="term" value="F:S-ribosylhomocysteine lyase activity"/>
    <property type="evidence" value="ECO:0007669"/>
    <property type="project" value="UniProtKB-EC"/>
</dbReference>
<keyword evidence="9" id="KW-0071">Autoinducer synthesis</keyword>
<gene>
    <name evidence="15" type="ORF">V5R04_08865</name>
</gene>
<comment type="subunit">
    <text evidence="4">Homodimer.</text>
</comment>
<dbReference type="GO" id="GO:0009372">
    <property type="term" value="P:quorum sensing"/>
    <property type="evidence" value="ECO:0007669"/>
    <property type="project" value="UniProtKB-KW"/>
</dbReference>
<dbReference type="Gene3D" id="3.30.1360.80">
    <property type="entry name" value="S-ribosylhomocysteinase (LuxS)"/>
    <property type="match status" value="1"/>
</dbReference>
<evidence type="ECO:0000256" key="1">
    <source>
        <dbReference type="ARBA" id="ARBA00000297"/>
    </source>
</evidence>
<dbReference type="Pfam" id="PF02664">
    <property type="entry name" value="LuxS"/>
    <property type="match status" value="1"/>
</dbReference>
<evidence type="ECO:0000256" key="5">
    <source>
        <dbReference type="ARBA" id="ARBA00012240"/>
    </source>
</evidence>
<proteinExistence type="inferred from homology"/>
<sequence>MSEQTTDVTPESFELDHNLVVAPYVRVAHEGTLKGGGKIVKYDVRFTQPNKQFLEMPAVHSVEHLLATTFRQVTPYVVDISPMGCQTGFYVATDGDGITSYDEFLQILTSALELALAADSVPGATEVQCGWAASHTLEGAKATITEFLNAKSEWTTVFND</sequence>
<evidence type="ECO:0000256" key="2">
    <source>
        <dbReference type="ARBA" id="ARBA00001962"/>
    </source>
</evidence>
<organism evidence="15">
    <name type="scientific">Jonesiaceae bacterium BS-20</name>
    <dbReference type="NCBI Taxonomy" id="3120821"/>
    <lineage>
        <taxon>Bacteria</taxon>
        <taxon>Bacillati</taxon>
        <taxon>Actinomycetota</taxon>
        <taxon>Actinomycetes</taxon>
        <taxon>Micrococcales</taxon>
        <taxon>Jonesiaceae</taxon>
    </lineage>
</organism>
<dbReference type="AlphaFoldDB" id="A0AAU7DSS8"/>
<name>A0AAU7DSS8_9MICO</name>
<comment type="cofactor">
    <cofactor evidence="2">
        <name>Fe cation</name>
        <dbReference type="ChEBI" id="CHEBI:24875"/>
    </cofactor>
</comment>
<evidence type="ECO:0000256" key="14">
    <source>
        <dbReference type="ARBA" id="ARBA00031777"/>
    </source>
</evidence>
<evidence type="ECO:0000256" key="11">
    <source>
        <dbReference type="ARBA" id="ARBA00023239"/>
    </source>
</evidence>
<evidence type="ECO:0000256" key="6">
    <source>
        <dbReference type="ARBA" id="ARBA00015130"/>
    </source>
</evidence>
<keyword evidence="8" id="KW-0479">Metal-binding</keyword>
<evidence type="ECO:0000256" key="13">
    <source>
        <dbReference type="ARBA" id="ARBA00030600"/>
    </source>
</evidence>
<comment type="similarity">
    <text evidence="3">Belongs to the LuxS family.</text>
</comment>
<evidence type="ECO:0000256" key="8">
    <source>
        <dbReference type="ARBA" id="ARBA00022723"/>
    </source>
</evidence>
<keyword evidence="7" id="KW-0673">Quorum sensing</keyword>
<dbReference type="PANTHER" id="PTHR35799:SF1">
    <property type="entry name" value="S-RIBOSYLHOMOCYSTEINE LYASE"/>
    <property type="match status" value="1"/>
</dbReference>
<keyword evidence="11 15" id="KW-0456">Lyase</keyword>
<evidence type="ECO:0000256" key="12">
    <source>
        <dbReference type="ARBA" id="ARBA00024654"/>
    </source>
</evidence>
<dbReference type="EC" id="4.4.1.21" evidence="5"/>
<evidence type="ECO:0000256" key="10">
    <source>
        <dbReference type="ARBA" id="ARBA00023004"/>
    </source>
</evidence>
<reference evidence="15" key="1">
    <citation type="submission" date="2024-02" db="EMBL/GenBank/DDBJ databases">
        <title>Tomenella chthoni gen. nov. sp. nov., a member of the family Jonesiaceae isolated from bat guano.</title>
        <authorList>
            <person name="Miller S.L."/>
            <person name="King J."/>
            <person name="Sankaranarayanan K."/>
            <person name="Lawson P.A."/>
        </authorList>
    </citation>
    <scope>NUCLEOTIDE SEQUENCE</scope>
    <source>
        <strain evidence="15">BS-20</strain>
    </source>
</reference>
<dbReference type="InterPro" id="IPR011249">
    <property type="entry name" value="Metalloenz_LuxS/M16"/>
</dbReference>
<dbReference type="InterPro" id="IPR037005">
    <property type="entry name" value="LuxS_sf"/>
</dbReference>
<dbReference type="EMBL" id="CP146203">
    <property type="protein sequence ID" value="XBH20361.1"/>
    <property type="molecule type" value="Genomic_DNA"/>
</dbReference>
<evidence type="ECO:0000256" key="3">
    <source>
        <dbReference type="ARBA" id="ARBA00007311"/>
    </source>
</evidence>
<protein>
    <recommendedName>
        <fullName evidence="6">S-ribosylhomocysteine lyase</fullName>
        <ecNumber evidence="5">4.4.1.21</ecNumber>
    </recommendedName>
    <alternativeName>
        <fullName evidence="13">AI-2 synthesis protein</fullName>
    </alternativeName>
    <alternativeName>
        <fullName evidence="14">Autoinducer-2 production protein LuxS</fullName>
    </alternativeName>
</protein>